<reference evidence="2" key="1">
    <citation type="submission" date="2019-11" db="EMBL/GenBank/DDBJ databases">
        <title>Description of Pedobacter sp. LMG 31464T.</title>
        <authorList>
            <person name="Carlier A."/>
            <person name="Qi S."/>
            <person name="Vandamme P."/>
        </authorList>
    </citation>
    <scope>NUCLEOTIDE SEQUENCE</scope>
    <source>
        <strain evidence="2">LMG 31464</strain>
    </source>
</reference>
<dbReference type="RefSeq" id="WP_182923341.1">
    <property type="nucleotide sequence ID" value="NZ_WNXD01000002.1"/>
</dbReference>
<evidence type="ECO:0000313" key="3">
    <source>
        <dbReference type="Proteomes" id="UP000601055"/>
    </source>
</evidence>
<name>A0A923IV57_9SPHI</name>
<dbReference type="Proteomes" id="UP000601055">
    <property type="component" value="Unassembled WGS sequence"/>
</dbReference>
<feature type="transmembrane region" description="Helical" evidence="1">
    <location>
        <begin position="20"/>
        <end position="39"/>
    </location>
</feature>
<keyword evidence="1" id="KW-1133">Transmembrane helix</keyword>
<evidence type="ECO:0000256" key="1">
    <source>
        <dbReference type="SAM" id="Phobius"/>
    </source>
</evidence>
<keyword evidence="3" id="KW-1185">Reference proteome</keyword>
<keyword evidence="1" id="KW-0472">Membrane</keyword>
<sequence length="71" mass="7794">MGHSEEREKSMKTANQVSIYKSLLVGILISAVGVFGRFAFDSTALSIACWGILLIGTIWSFRAVFKILDAK</sequence>
<gene>
    <name evidence="2" type="ORF">GM921_14445</name>
</gene>
<proteinExistence type="predicted"/>
<accession>A0A923IV57</accession>
<comment type="caution">
    <text evidence="2">The sequence shown here is derived from an EMBL/GenBank/DDBJ whole genome shotgun (WGS) entry which is preliminary data.</text>
</comment>
<feature type="transmembrane region" description="Helical" evidence="1">
    <location>
        <begin position="45"/>
        <end position="65"/>
    </location>
</feature>
<dbReference type="EMBL" id="WNXD01000002">
    <property type="protein sequence ID" value="MBB2146700.1"/>
    <property type="molecule type" value="Genomic_DNA"/>
</dbReference>
<protein>
    <submittedName>
        <fullName evidence="2">Uncharacterized protein</fullName>
    </submittedName>
</protein>
<dbReference type="AlphaFoldDB" id="A0A923IV57"/>
<keyword evidence="1" id="KW-0812">Transmembrane</keyword>
<evidence type="ECO:0000313" key="2">
    <source>
        <dbReference type="EMBL" id="MBB2146700.1"/>
    </source>
</evidence>
<organism evidence="2 3">
    <name type="scientific">Pedobacter planticolens</name>
    <dbReference type="NCBI Taxonomy" id="2679964"/>
    <lineage>
        <taxon>Bacteria</taxon>
        <taxon>Pseudomonadati</taxon>
        <taxon>Bacteroidota</taxon>
        <taxon>Sphingobacteriia</taxon>
        <taxon>Sphingobacteriales</taxon>
        <taxon>Sphingobacteriaceae</taxon>
        <taxon>Pedobacter</taxon>
    </lineage>
</organism>